<feature type="compositionally biased region" description="Pro residues" evidence="1">
    <location>
        <begin position="52"/>
        <end position="63"/>
    </location>
</feature>
<organism evidence="2 3">
    <name type="scientific">Eumeta variegata</name>
    <name type="common">Bagworm moth</name>
    <name type="synonym">Eumeta japonica</name>
    <dbReference type="NCBI Taxonomy" id="151549"/>
    <lineage>
        <taxon>Eukaryota</taxon>
        <taxon>Metazoa</taxon>
        <taxon>Ecdysozoa</taxon>
        <taxon>Arthropoda</taxon>
        <taxon>Hexapoda</taxon>
        <taxon>Insecta</taxon>
        <taxon>Pterygota</taxon>
        <taxon>Neoptera</taxon>
        <taxon>Endopterygota</taxon>
        <taxon>Lepidoptera</taxon>
        <taxon>Glossata</taxon>
        <taxon>Ditrysia</taxon>
        <taxon>Tineoidea</taxon>
        <taxon>Psychidae</taxon>
        <taxon>Oiketicinae</taxon>
        <taxon>Eumeta</taxon>
    </lineage>
</organism>
<name>A0A4C1XP33_EUMVA</name>
<evidence type="ECO:0000313" key="2">
    <source>
        <dbReference type="EMBL" id="GBP64803.1"/>
    </source>
</evidence>
<dbReference type="EMBL" id="BGZK01000909">
    <property type="protein sequence ID" value="GBP64803.1"/>
    <property type="molecule type" value="Genomic_DNA"/>
</dbReference>
<evidence type="ECO:0000313" key="3">
    <source>
        <dbReference type="Proteomes" id="UP000299102"/>
    </source>
</evidence>
<dbReference type="AlphaFoldDB" id="A0A4C1XP33"/>
<sequence>MDPLWELITWRSEEGVTAQYKADSKLGSYRTLPSPEDALATFGWAIEENPSRPNPTRPWPETPPLNRDERRPLSVSTFFLLLPCECQHEHDPAHAPRRDGGFAVSGRARLSNNFPECCSAPNEA</sequence>
<comment type="caution">
    <text evidence="2">The sequence shown here is derived from an EMBL/GenBank/DDBJ whole genome shotgun (WGS) entry which is preliminary data.</text>
</comment>
<feature type="region of interest" description="Disordered" evidence="1">
    <location>
        <begin position="47"/>
        <end position="69"/>
    </location>
</feature>
<evidence type="ECO:0000256" key="1">
    <source>
        <dbReference type="SAM" id="MobiDB-lite"/>
    </source>
</evidence>
<keyword evidence="3" id="KW-1185">Reference proteome</keyword>
<accession>A0A4C1XP33</accession>
<reference evidence="2 3" key="1">
    <citation type="journal article" date="2019" name="Commun. Biol.">
        <title>The bagworm genome reveals a unique fibroin gene that provides high tensile strength.</title>
        <authorList>
            <person name="Kono N."/>
            <person name="Nakamura H."/>
            <person name="Ohtoshi R."/>
            <person name="Tomita M."/>
            <person name="Numata K."/>
            <person name="Arakawa K."/>
        </authorList>
    </citation>
    <scope>NUCLEOTIDE SEQUENCE [LARGE SCALE GENOMIC DNA]</scope>
</reference>
<proteinExistence type="predicted"/>
<dbReference type="Proteomes" id="UP000299102">
    <property type="component" value="Unassembled WGS sequence"/>
</dbReference>
<gene>
    <name evidence="2" type="ORF">EVAR_31925_1</name>
</gene>
<protein>
    <submittedName>
        <fullName evidence="2">Uncharacterized protein</fullName>
    </submittedName>
</protein>